<proteinExistence type="predicted"/>
<dbReference type="InterPro" id="IPR032508">
    <property type="entry name" value="FecR_C"/>
</dbReference>
<dbReference type="Proteomes" id="UP001207742">
    <property type="component" value="Unassembled WGS sequence"/>
</dbReference>
<dbReference type="Pfam" id="PF16344">
    <property type="entry name" value="FecR_C"/>
    <property type="match status" value="1"/>
</dbReference>
<dbReference type="PANTHER" id="PTHR30273:SF2">
    <property type="entry name" value="PROTEIN FECR"/>
    <property type="match status" value="1"/>
</dbReference>
<dbReference type="Gene3D" id="2.60.120.1440">
    <property type="match status" value="1"/>
</dbReference>
<dbReference type="EMBL" id="JAPDNS010000001">
    <property type="protein sequence ID" value="MCW3485147.1"/>
    <property type="molecule type" value="Genomic_DNA"/>
</dbReference>
<dbReference type="PANTHER" id="PTHR30273">
    <property type="entry name" value="PERIPLASMIC SIGNAL SENSOR AND SIGMA FACTOR ACTIVATOR FECR-RELATED"/>
    <property type="match status" value="1"/>
</dbReference>
<evidence type="ECO:0000313" key="3">
    <source>
        <dbReference type="EMBL" id="MCW3485147.1"/>
    </source>
</evidence>
<dbReference type="InterPro" id="IPR006860">
    <property type="entry name" value="FecR"/>
</dbReference>
<name>A0ABT3IMH1_9BACT</name>
<evidence type="ECO:0000259" key="1">
    <source>
        <dbReference type="Pfam" id="PF04773"/>
    </source>
</evidence>
<organism evidence="3 4">
    <name type="scientific">Chitinophaga nivalis</name>
    <dbReference type="NCBI Taxonomy" id="2991709"/>
    <lineage>
        <taxon>Bacteria</taxon>
        <taxon>Pseudomonadati</taxon>
        <taxon>Bacteroidota</taxon>
        <taxon>Chitinophagia</taxon>
        <taxon>Chitinophagales</taxon>
        <taxon>Chitinophagaceae</taxon>
        <taxon>Chitinophaga</taxon>
    </lineage>
</organism>
<gene>
    <name evidence="3" type="ORF">OL497_14655</name>
</gene>
<evidence type="ECO:0000313" key="4">
    <source>
        <dbReference type="Proteomes" id="UP001207742"/>
    </source>
</evidence>
<dbReference type="RefSeq" id="WP_264731243.1">
    <property type="nucleotide sequence ID" value="NZ_JAPDNR010000001.1"/>
</dbReference>
<dbReference type="Pfam" id="PF04773">
    <property type="entry name" value="FecR"/>
    <property type="match status" value="1"/>
</dbReference>
<dbReference type="InterPro" id="IPR012373">
    <property type="entry name" value="Ferrdict_sens_TM"/>
</dbReference>
<protein>
    <submittedName>
        <fullName evidence="3">FecR domain-containing protein</fullName>
    </submittedName>
</protein>
<sequence length="348" mass="38793">MNQAASYLLQKFLQGRCTAEERWQVYIILDTNEGRILLDTLIRRREALAWDYPLAESMAMQQHIRQQQQAMQQRIAGYESSLPAPAVVKEKHTISWRKSLRYAAIWTGCILLSGLAVRKLSKNRLAATTEIRYVEKVNPSGAPRRHVLPDSTVVYLAAGSRLKYPATYPKTGRDIELRGEAFFDVTRDERHPFTIRSGTMLTRVLGTSFKITAYEGQEQQVAVATGKVSISAVHAEKTTELALLTPGHKITYHPATGQATAGKADISSMEQWKAGNLVFTDMTMGNVAVMLEHRYGVSVRFENAVIARQVVSGLFSATESLSEVLDMTGFVGKFSYRISPDGKTCTIQ</sequence>
<dbReference type="PIRSF" id="PIRSF018266">
    <property type="entry name" value="FecR"/>
    <property type="match status" value="1"/>
</dbReference>
<comment type="caution">
    <text evidence="3">The sequence shown here is derived from an EMBL/GenBank/DDBJ whole genome shotgun (WGS) entry which is preliminary data.</text>
</comment>
<evidence type="ECO:0000259" key="2">
    <source>
        <dbReference type="Pfam" id="PF16344"/>
    </source>
</evidence>
<feature type="domain" description="Protein FecR C-terminal" evidence="2">
    <location>
        <begin position="277"/>
        <end position="347"/>
    </location>
</feature>
<dbReference type="Gene3D" id="3.55.50.30">
    <property type="match status" value="1"/>
</dbReference>
<accession>A0ABT3IMH1</accession>
<feature type="domain" description="FecR protein" evidence="1">
    <location>
        <begin position="141"/>
        <end position="228"/>
    </location>
</feature>
<keyword evidence="4" id="KW-1185">Reference proteome</keyword>
<reference evidence="3 4" key="1">
    <citation type="submission" date="2022-10" db="EMBL/GenBank/DDBJ databases">
        <title>Chitinophaga nivalis PC15 sp. nov., isolated from Pyeongchang county, South Korea.</title>
        <authorList>
            <person name="Trinh H.N."/>
        </authorList>
    </citation>
    <scope>NUCLEOTIDE SEQUENCE [LARGE SCALE GENOMIC DNA]</scope>
    <source>
        <strain evidence="3 4">PC14</strain>
    </source>
</reference>